<keyword evidence="4 6" id="KW-0067">ATP-binding</keyword>
<dbReference type="PROSITE" id="PS50011">
    <property type="entry name" value="PROTEIN_KINASE_DOM"/>
    <property type="match status" value="1"/>
</dbReference>
<keyword evidence="10" id="KW-1185">Reference proteome</keyword>
<dbReference type="InterPro" id="IPR017441">
    <property type="entry name" value="Protein_kinase_ATP_BS"/>
</dbReference>
<organism evidence="9 10">
    <name type="scientific">Tritrichomonas musculus</name>
    <dbReference type="NCBI Taxonomy" id="1915356"/>
    <lineage>
        <taxon>Eukaryota</taxon>
        <taxon>Metamonada</taxon>
        <taxon>Parabasalia</taxon>
        <taxon>Tritrichomonadida</taxon>
        <taxon>Tritrichomonadidae</taxon>
        <taxon>Tritrichomonas</taxon>
    </lineage>
</organism>
<keyword evidence="3" id="KW-0418">Kinase</keyword>
<dbReference type="InterPro" id="IPR011009">
    <property type="entry name" value="Kinase-like_dom_sf"/>
</dbReference>
<dbReference type="Gene3D" id="3.30.200.20">
    <property type="entry name" value="Phosphorylase Kinase, domain 1"/>
    <property type="match status" value="1"/>
</dbReference>
<dbReference type="SUPFAM" id="SSF56112">
    <property type="entry name" value="Protein kinase-like (PK-like)"/>
    <property type="match status" value="1"/>
</dbReference>
<feature type="region of interest" description="Disordered" evidence="7">
    <location>
        <begin position="271"/>
        <end position="308"/>
    </location>
</feature>
<dbReference type="EMBL" id="JAPFFF010000002">
    <property type="protein sequence ID" value="KAK8897753.1"/>
    <property type="molecule type" value="Genomic_DNA"/>
</dbReference>
<dbReference type="Pfam" id="PF13306">
    <property type="entry name" value="LRR_5"/>
    <property type="match status" value="2"/>
</dbReference>
<keyword evidence="2 6" id="KW-0547">Nucleotide-binding</keyword>
<feature type="domain" description="Protein kinase" evidence="8">
    <location>
        <begin position="386"/>
        <end position="670"/>
    </location>
</feature>
<evidence type="ECO:0000256" key="1">
    <source>
        <dbReference type="ARBA" id="ARBA00022679"/>
    </source>
</evidence>
<dbReference type="InterPro" id="IPR050339">
    <property type="entry name" value="CC_SR_Kinase"/>
</dbReference>
<evidence type="ECO:0000259" key="8">
    <source>
        <dbReference type="PROSITE" id="PS50011"/>
    </source>
</evidence>
<name>A0ABR2L3Y7_9EUKA</name>
<dbReference type="PROSITE" id="PS00107">
    <property type="entry name" value="PROTEIN_KINASE_ATP"/>
    <property type="match status" value="1"/>
</dbReference>
<dbReference type="InterPro" id="IPR008271">
    <property type="entry name" value="Ser/Thr_kinase_AS"/>
</dbReference>
<dbReference type="SMART" id="SM00220">
    <property type="entry name" value="S_TKc"/>
    <property type="match status" value="1"/>
</dbReference>
<dbReference type="Pfam" id="PF00069">
    <property type="entry name" value="Pkinase"/>
    <property type="match status" value="1"/>
</dbReference>
<dbReference type="Gene3D" id="1.10.510.10">
    <property type="entry name" value="Transferase(Phosphotransferase) domain 1"/>
    <property type="match status" value="1"/>
</dbReference>
<protein>
    <recommendedName>
        <fullName evidence="8">Protein kinase domain-containing protein</fullName>
    </recommendedName>
</protein>
<comment type="similarity">
    <text evidence="5">Belongs to the protein kinase superfamily. Ser/Thr protein kinase family. GCN2 subfamily.</text>
</comment>
<dbReference type="PROSITE" id="PS00108">
    <property type="entry name" value="PROTEIN_KINASE_ST"/>
    <property type="match status" value="1"/>
</dbReference>
<evidence type="ECO:0000256" key="3">
    <source>
        <dbReference type="ARBA" id="ARBA00022777"/>
    </source>
</evidence>
<evidence type="ECO:0000256" key="7">
    <source>
        <dbReference type="SAM" id="MobiDB-lite"/>
    </source>
</evidence>
<evidence type="ECO:0000256" key="6">
    <source>
        <dbReference type="PROSITE-ProRule" id="PRU10141"/>
    </source>
</evidence>
<dbReference type="InterPro" id="IPR026906">
    <property type="entry name" value="LRR_5"/>
</dbReference>
<proteinExistence type="inferred from homology"/>
<evidence type="ECO:0000256" key="5">
    <source>
        <dbReference type="ARBA" id="ARBA00037982"/>
    </source>
</evidence>
<dbReference type="Proteomes" id="UP001470230">
    <property type="component" value="Unassembled WGS sequence"/>
</dbReference>
<evidence type="ECO:0000313" key="9">
    <source>
        <dbReference type="EMBL" id="KAK8897753.1"/>
    </source>
</evidence>
<reference evidence="9 10" key="1">
    <citation type="submission" date="2024-04" db="EMBL/GenBank/DDBJ databases">
        <title>Tritrichomonas musculus Genome.</title>
        <authorList>
            <person name="Alves-Ferreira E."/>
            <person name="Grigg M."/>
            <person name="Lorenzi H."/>
            <person name="Galac M."/>
        </authorList>
    </citation>
    <scope>NUCLEOTIDE SEQUENCE [LARGE SCALE GENOMIC DNA]</scope>
    <source>
        <strain evidence="9 10">EAF2021</strain>
    </source>
</reference>
<dbReference type="InterPro" id="IPR032675">
    <property type="entry name" value="LRR_dom_sf"/>
</dbReference>
<feature type="binding site" evidence="6">
    <location>
        <position position="414"/>
    </location>
    <ligand>
        <name>ATP</name>
        <dbReference type="ChEBI" id="CHEBI:30616"/>
    </ligand>
</feature>
<feature type="region of interest" description="Disordered" evidence="7">
    <location>
        <begin position="461"/>
        <end position="488"/>
    </location>
</feature>
<accession>A0ABR2L3Y7</accession>
<sequence length="703" mass="81006">MEIDIEGGLRVSINEKDKTASIIESPKATGIVLIPKFAKYNNIQYLITSISEKSFNRNYIEFLTFPEDSEVESFKMGSLLGAHIKKLRIPPKLKYLGSGWCHFLCDLTEIEISPKNHSFIYFENKYLLGKSEEKSDKFDSLYITRRDIEEAVIPSQIKTIKYLAFNALKSLKRVVFAPNSELEHIEGFAFNGSSIEYLEVTAKSVKIGDFCFGSCSKLSVLSFPNAEKITLDCYSTNGIPGETKILVRRDAILNGSVKDLKSRIEYIEERESGEKDSTKVQNTKEEKELPKKDESEVRTDNGQKKKIETLEHENATLKKYVKYLQSRLSRYEESLSYEDFTKTKEEVKPSNSTNEYEYEYEYEGNKEEYETREKYSNIGPEDEEFQEVLCKIGEGSSSEVFKVHDKRRQEMICKKVIKECDESVSFKTLQNSVKEIEASESIRHPCICELLGYNMQEELSTNKQGDDEDISDDEEKEEQEENKQSKDNHGKTTIALFFELLPFSVKEVIDKGLMSNTLKVRISVEVAFAMSHIHRHGMMHRDLKLENVMLNSVFESKLIDFGLVHFNDISGSNSLTKGVGTLAYMSPEMVNEEDYDEKTDVYSYGIFLFALFSGRVPKQSMRDKMNGVDMKYPTASSKISDICINLIKKCTSFKSSIRPSFDEIIEYMFNNRFCLAAEVDVKLIVRRYRELNRFRRSIIQTKK</sequence>
<comment type="caution">
    <text evidence="9">The sequence shown here is derived from an EMBL/GenBank/DDBJ whole genome shotgun (WGS) entry which is preliminary data.</text>
</comment>
<evidence type="ECO:0000256" key="4">
    <source>
        <dbReference type="ARBA" id="ARBA00022840"/>
    </source>
</evidence>
<dbReference type="InterPro" id="IPR000719">
    <property type="entry name" value="Prot_kinase_dom"/>
</dbReference>
<keyword evidence="1" id="KW-0808">Transferase</keyword>
<feature type="compositionally biased region" description="Acidic residues" evidence="7">
    <location>
        <begin position="466"/>
        <end position="480"/>
    </location>
</feature>
<evidence type="ECO:0000256" key="2">
    <source>
        <dbReference type="ARBA" id="ARBA00022741"/>
    </source>
</evidence>
<dbReference type="PANTHER" id="PTHR11042">
    <property type="entry name" value="EUKARYOTIC TRANSLATION INITIATION FACTOR 2-ALPHA KINASE EIF2-ALPHA KINASE -RELATED"/>
    <property type="match status" value="1"/>
</dbReference>
<dbReference type="Gene3D" id="3.80.10.10">
    <property type="entry name" value="Ribonuclease Inhibitor"/>
    <property type="match status" value="1"/>
</dbReference>
<evidence type="ECO:0000313" key="10">
    <source>
        <dbReference type="Proteomes" id="UP001470230"/>
    </source>
</evidence>
<dbReference type="SUPFAM" id="SSF52058">
    <property type="entry name" value="L domain-like"/>
    <property type="match status" value="1"/>
</dbReference>
<gene>
    <name evidence="9" type="ORF">M9Y10_015718</name>
</gene>